<dbReference type="AlphaFoldDB" id="A0A9D9IAQ0"/>
<evidence type="ECO:0000313" key="2">
    <source>
        <dbReference type="EMBL" id="MBO8468885.1"/>
    </source>
</evidence>
<name>A0A9D9IAQ0_9SPIO</name>
<evidence type="ECO:0000256" key="1">
    <source>
        <dbReference type="SAM" id="SignalP"/>
    </source>
</evidence>
<dbReference type="EMBL" id="JADIMF010000060">
    <property type="protein sequence ID" value="MBO8468885.1"/>
    <property type="molecule type" value="Genomic_DNA"/>
</dbReference>
<reference evidence="2" key="2">
    <citation type="journal article" date="2021" name="PeerJ">
        <title>Extensive microbial diversity within the chicken gut microbiome revealed by metagenomics and culture.</title>
        <authorList>
            <person name="Gilroy R."/>
            <person name="Ravi A."/>
            <person name="Getino M."/>
            <person name="Pursley I."/>
            <person name="Horton D.L."/>
            <person name="Alikhan N.F."/>
            <person name="Baker D."/>
            <person name="Gharbi K."/>
            <person name="Hall N."/>
            <person name="Watson M."/>
            <person name="Adriaenssens E.M."/>
            <person name="Foster-Nyarko E."/>
            <person name="Jarju S."/>
            <person name="Secka A."/>
            <person name="Antonio M."/>
            <person name="Oren A."/>
            <person name="Chaudhuri R.R."/>
            <person name="La Ragione R."/>
            <person name="Hildebrand F."/>
            <person name="Pallen M.J."/>
        </authorList>
    </citation>
    <scope>NUCLEOTIDE SEQUENCE</scope>
    <source>
        <strain evidence="2">14700</strain>
    </source>
</reference>
<evidence type="ECO:0000313" key="3">
    <source>
        <dbReference type="Proteomes" id="UP000810292"/>
    </source>
</evidence>
<keyword evidence="1" id="KW-0732">Signal</keyword>
<feature type="signal peptide" evidence="1">
    <location>
        <begin position="1"/>
        <end position="19"/>
    </location>
</feature>
<comment type="caution">
    <text evidence="2">The sequence shown here is derived from an EMBL/GenBank/DDBJ whole genome shotgun (WGS) entry which is preliminary data.</text>
</comment>
<sequence>MKKLLIVLLILLSSIPVFSSVSFGYSLAPVGAMTPTGNYGALTISAVFSPYKETHIGDIELSADISPVYPFFEGARVKLSTPVFMLLDHPFEWAFSNPVIWSPLLSVGAEYRLMNEWSITMGLSPFAFQSTHFIYEFLSPYAIYSITSDKWGWGMYVVKFSYFF</sequence>
<proteinExistence type="predicted"/>
<accession>A0A9D9IAQ0</accession>
<evidence type="ECO:0008006" key="4">
    <source>
        <dbReference type="Google" id="ProtNLM"/>
    </source>
</evidence>
<feature type="chain" id="PRO_5039720985" description="Outer membrane protein beta-barrel domain-containing protein" evidence="1">
    <location>
        <begin position="20"/>
        <end position="164"/>
    </location>
</feature>
<protein>
    <recommendedName>
        <fullName evidence="4">Outer membrane protein beta-barrel domain-containing protein</fullName>
    </recommendedName>
</protein>
<organism evidence="2 3">
    <name type="scientific">Candidatus Ornithospirochaeta stercoravium</name>
    <dbReference type="NCBI Taxonomy" id="2840897"/>
    <lineage>
        <taxon>Bacteria</taxon>
        <taxon>Pseudomonadati</taxon>
        <taxon>Spirochaetota</taxon>
        <taxon>Spirochaetia</taxon>
        <taxon>Spirochaetales</taxon>
        <taxon>Spirochaetaceae</taxon>
        <taxon>Spirochaetaceae incertae sedis</taxon>
        <taxon>Candidatus Ornithospirochaeta</taxon>
    </lineage>
</organism>
<gene>
    <name evidence="2" type="ORF">IAA72_03770</name>
</gene>
<dbReference type="Proteomes" id="UP000810292">
    <property type="component" value="Unassembled WGS sequence"/>
</dbReference>
<reference evidence="2" key="1">
    <citation type="submission" date="2020-10" db="EMBL/GenBank/DDBJ databases">
        <authorList>
            <person name="Gilroy R."/>
        </authorList>
    </citation>
    <scope>NUCLEOTIDE SEQUENCE</scope>
    <source>
        <strain evidence="2">14700</strain>
    </source>
</reference>